<reference evidence="1" key="1">
    <citation type="submission" date="2016-07" db="EMBL/GenBank/DDBJ databases">
        <authorList>
            <person name="Bretaudeau A."/>
        </authorList>
    </citation>
    <scope>NUCLEOTIDE SEQUENCE</scope>
    <source>
        <strain evidence="1">Rice</strain>
        <tissue evidence="1">Whole body</tissue>
    </source>
</reference>
<proteinExistence type="predicted"/>
<name>A0A2H1WVV2_SPOFR</name>
<accession>A0A2H1WVV2</accession>
<organism evidence="1">
    <name type="scientific">Spodoptera frugiperda</name>
    <name type="common">Fall armyworm</name>
    <dbReference type="NCBI Taxonomy" id="7108"/>
    <lineage>
        <taxon>Eukaryota</taxon>
        <taxon>Metazoa</taxon>
        <taxon>Ecdysozoa</taxon>
        <taxon>Arthropoda</taxon>
        <taxon>Hexapoda</taxon>
        <taxon>Insecta</taxon>
        <taxon>Pterygota</taxon>
        <taxon>Neoptera</taxon>
        <taxon>Endopterygota</taxon>
        <taxon>Lepidoptera</taxon>
        <taxon>Glossata</taxon>
        <taxon>Ditrysia</taxon>
        <taxon>Noctuoidea</taxon>
        <taxon>Noctuidae</taxon>
        <taxon>Amphipyrinae</taxon>
        <taxon>Spodoptera</taxon>
    </lineage>
</organism>
<evidence type="ECO:0000313" key="1">
    <source>
        <dbReference type="EMBL" id="SOQ56554.1"/>
    </source>
</evidence>
<dbReference type="AlphaFoldDB" id="A0A2H1WVV2"/>
<protein>
    <submittedName>
        <fullName evidence="1">SFRICE_017975</fullName>
    </submittedName>
</protein>
<dbReference type="EMBL" id="ODYU01011056">
    <property type="protein sequence ID" value="SOQ56554.1"/>
    <property type="molecule type" value="Genomic_DNA"/>
</dbReference>
<sequence length="77" mass="8302">MLAPATSKQMARYEINDIITNLILLLRGKSHPMTSPASLNVRLLLIKNHPAFLAGAPINLLGSPQLSRLSQAIVDDG</sequence>
<gene>
    <name evidence="1" type="ORF">SFRICE_017975</name>
</gene>